<accession>A0AA90ZSK7</accession>
<dbReference type="Proteomes" id="UP001200307">
    <property type="component" value="Unassembled WGS sequence"/>
</dbReference>
<reference evidence="2" key="3">
    <citation type="submission" date="2021-12" db="EMBL/GenBank/DDBJ databases">
        <authorList>
            <person name="Lv X."/>
        </authorList>
    </citation>
    <scope>NUCLEOTIDE SEQUENCE</scope>
    <source>
        <strain evidence="2">HF2106</strain>
    </source>
</reference>
<evidence type="ECO:0000313" key="2">
    <source>
        <dbReference type="EMBL" id="MCE4123577.1"/>
    </source>
</evidence>
<dbReference type="EMBL" id="JAHOEP010000006">
    <property type="protein sequence ID" value="MBV3407370.1"/>
    <property type="molecule type" value="Genomic_DNA"/>
</dbReference>
<name>A0AA90ZSK7_9BACT</name>
<dbReference type="EMBL" id="VZCC01000025">
    <property type="protein sequence ID" value="MQN83385.1"/>
    <property type="molecule type" value="Genomic_DNA"/>
</dbReference>
<proteinExistence type="predicted"/>
<reference evidence="5" key="1">
    <citation type="submission" date="2019-09" db="EMBL/GenBank/DDBJ databases">
        <title>Distinct polysaccharide growth profiles of human intestinal Prevotella copri isolates.</title>
        <authorList>
            <person name="Fehlner-Peach H."/>
            <person name="Magnabosco C."/>
            <person name="Raghavan V."/>
            <person name="Scher J.U."/>
            <person name="Tett A."/>
            <person name="Cox L.M."/>
            <person name="Gottsegen C."/>
            <person name="Watters A."/>
            <person name="Wiltshire- Gordon J.D."/>
            <person name="Segata N."/>
            <person name="Bonneau R."/>
            <person name="Littman D.R."/>
        </authorList>
    </citation>
    <scope>NUCLEOTIDE SEQUENCE [LARGE SCALE GENOMIC DNA]</scope>
    <source>
        <strain evidence="5">iAA108</strain>
    </source>
</reference>
<dbReference type="Proteomes" id="UP001206014">
    <property type="component" value="Unassembled WGS sequence"/>
</dbReference>
<protein>
    <submittedName>
        <fullName evidence="4">Abi family protein</fullName>
    </submittedName>
</protein>
<reference evidence="1" key="2">
    <citation type="submission" date="2021-06" db="EMBL/GenBank/DDBJ databases">
        <title>Collection of gut derived symbiotic bacterial strains cultured from healthy donors.</title>
        <authorList>
            <person name="Lin H."/>
            <person name="Littmann E."/>
            <person name="Pamer E.G."/>
        </authorList>
    </citation>
    <scope>NUCLEOTIDE SEQUENCE</scope>
    <source>
        <strain evidence="1">MSK.21.60</strain>
    </source>
</reference>
<dbReference type="Proteomes" id="UP001196316">
    <property type="component" value="Unassembled WGS sequence"/>
</dbReference>
<organism evidence="4 5">
    <name type="scientific">Segatella copri</name>
    <dbReference type="NCBI Taxonomy" id="165179"/>
    <lineage>
        <taxon>Bacteria</taxon>
        <taxon>Pseudomonadati</taxon>
        <taxon>Bacteroidota</taxon>
        <taxon>Bacteroidia</taxon>
        <taxon>Bacteroidales</taxon>
        <taxon>Prevotellaceae</taxon>
        <taxon>Segatella</taxon>
    </lineage>
</organism>
<dbReference type="RefSeq" id="WP_153118539.1">
    <property type="nucleotide sequence ID" value="NZ_CP134814.1"/>
</dbReference>
<evidence type="ECO:0000313" key="4">
    <source>
        <dbReference type="EMBL" id="MQN83385.1"/>
    </source>
</evidence>
<reference evidence="3" key="4">
    <citation type="submission" date="2022-07" db="EMBL/GenBank/DDBJ databases">
        <title>Prevotella copri.</title>
        <authorList>
            <person name="Yang C."/>
        </authorList>
    </citation>
    <scope>NUCLEOTIDE SEQUENCE</scope>
    <source>
        <strain evidence="3">HF88</strain>
    </source>
</reference>
<reference evidence="4" key="5">
    <citation type="submission" date="2022-12" db="EMBL/GenBank/DDBJ databases">
        <title>Distinct polysaccharide growth profiles of human intestinal Prevotella copri isolates.</title>
        <authorList>
            <person name="Fehlner-Peach H."/>
            <person name="Magnabosco C."/>
            <person name="Raghavan V."/>
            <person name="Scher J.U."/>
            <person name="Tett A."/>
            <person name="Cox L.M."/>
            <person name="Gottsegen C."/>
            <person name="Watters A."/>
            <person name="Wiltshire- Gordon J.D."/>
            <person name="Segata N."/>
            <person name="Bonneau R."/>
            <person name="Littman D.R."/>
        </authorList>
    </citation>
    <scope>NUCLEOTIDE SEQUENCE</scope>
    <source>
        <strain evidence="4">IAA108</strain>
    </source>
</reference>
<dbReference type="EMBL" id="JANDXR010000006">
    <property type="protein sequence ID" value="MCP9501214.1"/>
    <property type="molecule type" value="Genomic_DNA"/>
</dbReference>
<evidence type="ECO:0000313" key="1">
    <source>
        <dbReference type="EMBL" id="MBV3407370.1"/>
    </source>
</evidence>
<dbReference type="Pfam" id="PF07751">
    <property type="entry name" value="Abi_2"/>
    <property type="match status" value="1"/>
</dbReference>
<evidence type="ECO:0000313" key="5">
    <source>
        <dbReference type="Proteomes" id="UP000421408"/>
    </source>
</evidence>
<sequence>MNQKPRTIQEQLCRLKEKGMVFNDEQKAISYLSRISYFRLKYYWVDMLDDNAGYFVDGANFDTVIDRYEFDKKLRNILFGAVEILEVGLRTKFITTLSLATNTGLWYLDGSLFNNQQFHTNLVLDMKYEFDRNSDPFVRQYIIDHSNWDKNTLDGDNPDAWMIFETATFGTLSKMYKNLLNQSPLKSRIANEFGLYSARELSSWLEAISVLRNIIAHHSRIWYKIFSKKPTNINRHRDNWMLSDLTEHQRKRAFSVISCLLYLCNAICPDNTVKQDIKNLFASYPNIPIFMIGFTRGWEENPIWR</sequence>
<gene>
    <name evidence="4" type="ORF">F7D74_05170</name>
    <name evidence="1" type="ORF">KSW80_02930</name>
    <name evidence="2" type="ORF">LYY06_15265</name>
    <name evidence="3" type="ORF">NND11_06545</name>
</gene>
<dbReference type="Proteomes" id="UP000421408">
    <property type="component" value="Unassembled WGS sequence"/>
</dbReference>
<dbReference type="EMBL" id="JAJTVO010000043">
    <property type="protein sequence ID" value="MCE4123577.1"/>
    <property type="molecule type" value="Genomic_DNA"/>
</dbReference>
<dbReference type="AlphaFoldDB" id="A0AA90ZSK7"/>
<dbReference type="InterPro" id="IPR011664">
    <property type="entry name" value="Abi_system_AbiD/AbiF-like"/>
</dbReference>
<comment type="caution">
    <text evidence="4">The sequence shown here is derived from an EMBL/GenBank/DDBJ whole genome shotgun (WGS) entry which is preliminary data.</text>
</comment>
<evidence type="ECO:0000313" key="3">
    <source>
        <dbReference type="EMBL" id="MCP9501214.1"/>
    </source>
</evidence>